<name>A0AAN8M3B0_9TELE</name>
<reference evidence="1 2" key="1">
    <citation type="submission" date="2021-04" db="EMBL/GenBank/DDBJ databases">
        <authorList>
            <person name="De Guttry C."/>
            <person name="Zahm M."/>
            <person name="Klopp C."/>
            <person name="Cabau C."/>
            <person name="Louis A."/>
            <person name="Berthelot C."/>
            <person name="Parey E."/>
            <person name="Roest Crollius H."/>
            <person name="Montfort J."/>
            <person name="Robinson-Rechavi M."/>
            <person name="Bucao C."/>
            <person name="Bouchez O."/>
            <person name="Gislard M."/>
            <person name="Lluch J."/>
            <person name="Milhes M."/>
            <person name="Lampietro C."/>
            <person name="Lopez Roques C."/>
            <person name="Donnadieu C."/>
            <person name="Braasch I."/>
            <person name="Desvignes T."/>
            <person name="Postlethwait J."/>
            <person name="Bobe J."/>
            <person name="Wedekind C."/>
            <person name="Guiguen Y."/>
        </authorList>
    </citation>
    <scope>NUCLEOTIDE SEQUENCE [LARGE SCALE GENOMIC DNA]</scope>
    <source>
        <strain evidence="1">Cs_M1</strain>
        <tissue evidence="1">Blood</tissue>
    </source>
</reference>
<dbReference type="EMBL" id="JAGTTL010000006">
    <property type="protein sequence ID" value="KAK6321584.1"/>
    <property type="molecule type" value="Genomic_DNA"/>
</dbReference>
<comment type="caution">
    <text evidence="1">The sequence shown here is derived from an EMBL/GenBank/DDBJ whole genome shotgun (WGS) entry which is preliminary data.</text>
</comment>
<proteinExistence type="predicted"/>
<protein>
    <submittedName>
        <fullName evidence="1">Uncharacterized protein</fullName>
    </submittedName>
</protein>
<gene>
    <name evidence="1" type="ORF">J4Q44_G00085600</name>
</gene>
<sequence>MVFGYDAGCIDFSTRELDSSPNGIVKKRTWPKRQRSYSGLAALGRATLVGGSLSNGNGPRNRSSNCQPAVQVPALPLPAGGAVHSVHQHLKDRVVVPLQSSCRFYVSGLLETQPWLRTSISLSAPRSRKLFQEQMQASV</sequence>
<dbReference type="AlphaFoldDB" id="A0AAN8M3B0"/>
<dbReference type="Proteomes" id="UP001356427">
    <property type="component" value="Unassembled WGS sequence"/>
</dbReference>
<organism evidence="1 2">
    <name type="scientific">Coregonus suidteri</name>
    <dbReference type="NCBI Taxonomy" id="861788"/>
    <lineage>
        <taxon>Eukaryota</taxon>
        <taxon>Metazoa</taxon>
        <taxon>Chordata</taxon>
        <taxon>Craniata</taxon>
        <taxon>Vertebrata</taxon>
        <taxon>Euteleostomi</taxon>
        <taxon>Actinopterygii</taxon>
        <taxon>Neopterygii</taxon>
        <taxon>Teleostei</taxon>
        <taxon>Protacanthopterygii</taxon>
        <taxon>Salmoniformes</taxon>
        <taxon>Salmonidae</taxon>
        <taxon>Coregoninae</taxon>
        <taxon>Coregonus</taxon>
    </lineage>
</organism>
<evidence type="ECO:0000313" key="2">
    <source>
        <dbReference type="Proteomes" id="UP001356427"/>
    </source>
</evidence>
<keyword evidence="2" id="KW-1185">Reference proteome</keyword>
<accession>A0AAN8M3B0</accession>
<evidence type="ECO:0000313" key="1">
    <source>
        <dbReference type="EMBL" id="KAK6321584.1"/>
    </source>
</evidence>